<accession>A0AAP0JYI7</accession>
<keyword evidence="1" id="KW-0175">Coiled coil</keyword>
<dbReference type="EMBL" id="JBBNAF010000005">
    <property type="protein sequence ID" value="KAK9142174.1"/>
    <property type="molecule type" value="Genomic_DNA"/>
</dbReference>
<comment type="caution">
    <text evidence="4">The sequence shown here is derived from an EMBL/GenBank/DDBJ whole genome shotgun (WGS) entry which is preliminary data.</text>
</comment>
<keyword evidence="5" id="KW-1185">Reference proteome</keyword>
<feature type="compositionally biased region" description="Pro residues" evidence="2">
    <location>
        <begin position="38"/>
        <end position="47"/>
    </location>
</feature>
<organism evidence="4 5">
    <name type="scientific">Stephania yunnanensis</name>
    <dbReference type="NCBI Taxonomy" id="152371"/>
    <lineage>
        <taxon>Eukaryota</taxon>
        <taxon>Viridiplantae</taxon>
        <taxon>Streptophyta</taxon>
        <taxon>Embryophyta</taxon>
        <taxon>Tracheophyta</taxon>
        <taxon>Spermatophyta</taxon>
        <taxon>Magnoliopsida</taxon>
        <taxon>Ranunculales</taxon>
        <taxon>Menispermaceae</taxon>
        <taxon>Menispermoideae</taxon>
        <taxon>Cissampelideae</taxon>
        <taxon>Stephania</taxon>
    </lineage>
</organism>
<dbReference type="SMART" id="SM01224">
    <property type="entry name" value="G_gamma"/>
    <property type="match status" value="1"/>
</dbReference>
<dbReference type="Proteomes" id="UP001420932">
    <property type="component" value="Unassembled WGS sequence"/>
</dbReference>
<feature type="compositionally biased region" description="Low complexity" evidence="2">
    <location>
        <begin position="1"/>
        <end position="37"/>
    </location>
</feature>
<dbReference type="InterPro" id="IPR055305">
    <property type="entry name" value="GG3-like"/>
</dbReference>
<feature type="region of interest" description="Disordered" evidence="2">
    <location>
        <begin position="1"/>
        <end position="52"/>
    </location>
</feature>
<dbReference type="PANTHER" id="PTHR32378">
    <property type="entry name" value="GUANINE NUCLEOTIDE-BINDING PROTEIN SUBUNIT GAMMA 3"/>
    <property type="match status" value="1"/>
</dbReference>
<feature type="domain" description="G protein gamma" evidence="3">
    <location>
        <begin position="56"/>
        <end position="126"/>
    </location>
</feature>
<evidence type="ECO:0000313" key="4">
    <source>
        <dbReference type="EMBL" id="KAK9142174.1"/>
    </source>
</evidence>
<evidence type="ECO:0000259" key="3">
    <source>
        <dbReference type="SMART" id="SM01224"/>
    </source>
</evidence>
<dbReference type="InterPro" id="IPR015898">
    <property type="entry name" value="G-protein_gamma-like_dom"/>
</dbReference>
<evidence type="ECO:0000313" key="5">
    <source>
        <dbReference type="Proteomes" id="UP001420932"/>
    </source>
</evidence>
<sequence length="236" mass="26048">MAALTSSSSSSDSSSAITSTTTTTTTINCCSSSSSLPFPLPKSPPKYPDMSGKRRELAKIQILEREIGFLEEELKSFEGVQLASRSCKEVHEFVGTRSDPLIPTNRKSSRSSRFWKRLCKRSCLNLSWICCFSGCTCKLKPWNCCPACCKSENWLCFLDAPCCFCNCRPRCDCLKNTPCRQCCMCKAPSCPDCPNCCRCSCSCPDCTKVCSSCSYSCSCPCSKCIKRCCCNSCLFC</sequence>
<protein>
    <recommendedName>
        <fullName evidence="3">G protein gamma domain-containing protein</fullName>
    </recommendedName>
</protein>
<evidence type="ECO:0000256" key="2">
    <source>
        <dbReference type="SAM" id="MobiDB-lite"/>
    </source>
</evidence>
<gene>
    <name evidence="4" type="ORF">Syun_011574</name>
</gene>
<proteinExistence type="predicted"/>
<evidence type="ECO:0000256" key="1">
    <source>
        <dbReference type="SAM" id="Coils"/>
    </source>
</evidence>
<name>A0AAP0JYI7_9MAGN</name>
<dbReference type="PANTHER" id="PTHR32378:SF10">
    <property type="entry name" value="GUANINE NUCLEOTIDE-BINDING PROTEIN SUBUNIT GAMMA 3"/>
    <property type="match status" value="1"/>
</dbReference>
<reference evidence="4 5" key="1">
    <citation type="submission" date="2024-01" db="EMBL/GenBank/DDBJ databases">
        <title>Genome assemblies of Stephania.</title>
        <authorList>
            <person name="Yang L."/>
        </authorList>
    </citation>
    <scope>NUCLEOTIDE SEQUENCE [LARGE SCALE GENOMIC DNA]</scope>
    <source>
        <strain evidence="4">YNDBR</strain>
        <tissue evidence="4">Leaf</tissue>
    </source>
</reference>
<dbReference type="AlphaFoldDB" id="A0AAP0JYI7"/>
<feature type="coiled-coil region" evidence="1">
    <location>
        <begin position="53"/>
        <end position="80"/>
    </location>
</feature>